<dbReference type="InterPro" id="IPR030374">
    <property type="entry name" value="PABS"/>
</dbReference>
<keyword evidence="5" id="KW-1133">Transmembrane helix</keyword>
<feature type="transmembrane region" description="Helical" evidence="5">
    <location>
        <begin position="49"/>
        <end position="70"/>
    </location>
</feature>
<evidence type="ECO:0000256" key="4">
    <source>
        <dbReference type="PROSITE-ProRule" id="PRU00354"/>
    </source>
</evidence>
<organism evidence="7 8">
    <name type="scientific">Halohasta litorea</name>
    <dbReference type="NCBI Taxonomy" id="869891"/>
    <lineage>
        <taxon>Archaea</taxon>
        <taxon>Methanobacteriati</taxon>
        <taxon>Methanobacteriota</taxon>
        <taxon>Stenosarchaea group</taxon>
        <taxon>Halobacteria</taxon>
        <taxon>Halobacteriales</taxon>
        <taxon>Haloferacaceae</taxon>
        <taxon>Halohasta</taxon>
    </lineage>
</organism>
<keyword evidence="2 4" id="KW-0808">Transferase</keyword>
<keyword evidence="3 4" id="KW-0620">Polyamine biosynthesis</keyword>
<dbReference type="PANTHER" id="PTHR43317">
    <property type="entry name" value="THERMOSPERMINE SYNTHASE ACAULIS5"/>
    <property type="match status" value="1"/>
</dbReference>
<comment type="caution">
    <text evidence="7">The sequence shown here is derived from an EMBL/GenBank/DDBJ whole genome shotgun (WGS) entry which is preliminary data.</text>
</comment>
<dbReference type="PROSITE" id="PS51006">
    <property type="entry name" value="PABS_2"/>
    <property type="match status" value="1"/>
</dbReference>
<evidence type="ECO:0000259" key="6">
    <source>
        <dbReference type="PROSITE" id="PS51006"/>
    </source>
</evidence>
<feature type="domain" description="PABS" evidence="6">
    <location>
        <begin position="285"/>
        <end position="536"/>
    </location>
</feature>
<keyword evidence="5" id="KW-0812">Transmembrane</keyword>
<dbReference type="EMBL" id="JBHUDM010000010">
    <property type="protein sequence ID" value="MFD1643834.1"/>
    <property type="molecule type" value="Genomic_DNA"/>
</dbReference>
<feature type="transmembrane region" description="Helical" evidence="5">
    <location>
        <begin position="184"/>
        <end position="205"/>
    </location>
</feature>
<dbReference type="Pfam" id="PF01564">
    <property type="entry name" value="Spermine_synth"/>
    <property type="match status" value="1"/>
</dbReference>
<dbReference type="Gene3D" id="3.40.50.150">
    <property type="entry name" value="Vaccinia Virus protein VP39"/>
    <property type="match status" value="1"/>
</dbReference>
<feature type="transmembrane region" description="Helical" evidence="5">
    <location>
        <begin position="82"/>
        <end position="102"/>
    </location>
</feature>
<sequence length="595" mass="66820">MSDSTPSVVSKQAMLHGIACIVALCSFAYELVYSELLTVMYGGTVTQYGLTIGLFFSSLGVGSFLVRHFDDAQHSNFFRTEVYLALVAPVGFLFILWLNTAALPQVLPNGMVQIAARLPVVVVGVLSGFELPLLLSMVQTEAGSTSPPGWVKRLGRVVENGSYRLLSVVFHTDRESTEYDTYSTVLAMDYLGGLFGALVYVFVLYPRLGLIPSVFVLALLNCLAAILFVARFSDRWGITSTGDRVINFREHRAMLVACLLLTAVYAGVSVQHQAVDDELTGYYMESLIEDEHPQDTVSASITDQYTTRNQQVIRYERSWDGESENQLFAGESDTCLRLDSAIQLCDSWADSYHHGLVDVPMTMYENSTETDVLLVGGGDWIAANYLRDHGVSVDQVDLDGEFMERTKHSEFLEQYHNDAYEYDHLTVYQQDIYTYLQGTDREYDLVLLDLPGAKSDDLLHLYSVEFYSMLADRLSDDGVVVTWGYSGYTYGPHNKAYMNTVREAGFDHRMAYYAYNDPDADGTDQLGERFFMFSPDGPQSTITPPNGTDYVRNHSEKYRAVDWSETPQYAGIEPNSVFDPNYELIVETRVKTEKQ</sequence>
<evidence type="ECO:0000313" key="7">
    <source>
        <dbReference type="EMBL" id="MFD1643834.1"/>
    </source>
</evidence>
<reference evidence="7 8" key="1">
    <citation type="journal article" date="2019" name="Int. J. Syst. Evol. Microbiol.">
        <title>The Global Catalogue of Microorganisms (GCM) 10K type strain sequencing project: providing services to taxonomists for standard genome sequencing and annotation.</title>
        <authorList>
            <consortium name="The Broad Institute Genomics Platform"/>
            <consortium name="The Broad Institute Genome Sequencing Center for Infectious Disease"/>
            <person name="Wu L."/>
            <person name="Ma J."/>
        </authorList>
    </citation>
    <scope>NUCLEOTIDE SEQUENCE [LARGE SCALE GENOMIC DNA]</scope>
    <source>
        <strain evidence="7 8">CGMCC 1.10593</strain>
    </source>
</reference>
<feature type="transmembrane region" description="Helical" evidence="5">
    <location>
        <begin position="253"/>
        <end position="270"/>
    </location>
</feature>
<name>A0ABD6DC06_9EURY</name>
<comment type="similarity">
    <text evidence="1">Belongs to the spermidine/spermine synthase family.</text>
</comment>
<protein>
    <submittedName>
        <fullName evidence="7">Spermidine synthase</fullName>
    </submittedName>
</protein>
<keyword evidence="5" id="KW-0472">Membrane</keyword>
<evidence type="ECO:0000256" key="3">
    <source>
        <dbReference type="ARBA" id="ARBA00023115"/>
    </source>
</evidence>
<dbReference type="RefSeq" id="WP_256397763.1">
    <property type="nucleotide sequence ID" value="NZ_JANHDJ010000012.1"/>
</dbReference>
<feature type="transmembrane region" description="Helical" evidence="5">
    <location>
        <begin position="12"/>
        <end position="29"/>
    </location>
</feature>
<dbReference type="Proteomes" id="UP001597052">
    <property type="component" value="Unassembled WGS sequence"/>
</dbReference>
<keyword evidence="8" id="KW-1185">Reference proteome</keyword>
<feature type="transmembrane region" description="Helical" evidence="5">
    <location>
        <begin position="211"/>
        <end position="232"/>
    </location>
</feature>
<feature type="transmembrane region" description="Helical" evidence="5">
    <location>
        <begin position="114"/>
        <end position="135"/>
    </location>
</feature>
<dbReference type="AlphaFoldDB" id="A0ABD6DC06"/>
<dbReference type="CDD" id="cd02440">
    <property type="entry name" value="AdoMet_MTases"/>
    <property type="match status" value="1"/>
</dbReference>
<gene>
    <name evidence="7" type="ORF">ACFSBW_18440</name>
</gene>
<evidence type="ECO:0000256" key="5">
    <source>
        <dbReference type="SAM" id="Phobius"/>
    </source>
</evidence>
<dbReference type="InterPro" id="IPR029063">
    <property type="entry name" value="SAM-dependent_MTases_sf"/>
</dbReference>
<dbReference type="SUPFAM" id="SSF53335">
    <property type="entry name" value="S-adenosyl-L-methionine-dependent methyltransferases"/>
    <property type="match status" value="1"/>
</dbReference>
<evidence type="ECO:0000256" key="2">
    <source>
        <dbReference type="ARBA" id="ARBA00022679"/>
    </source>
</evidence>
<evidence type="ECO:0000256" key="1">
    <source>
        <dbReference type="ARBA" id="ARBA00007867"/>
    </source>
</evidence>
<dbReference type="GO" id="GO:0016740">
    <property type="term" value="F:transferase activity"/>
    <property type="evidence" value="ECO:0007669"/>
    <property type="project" value="UniProtKB-UniRule"/>
</dbReference>
<proteinExistence type="inferred from homology"/>
<dbReference type="GO" id="GO:0006596">
    <property type="term" value="P:polyamine biosynthetic process"/>
    <property type="evidence" value="ECO:0007669"/>
    <property type="project" value="UniProtKB-UniRule"/>
</dbReference>
<accession>A0ABD6DC06</accession>
<dbReference type="PANTHER" id="PTHR43317:SF1">
    <property type="entry name" value="THERMOSPERMINE SYNTHASE ACAULIS5"/>
    <property type="match status" value="1"/>
</dbReference>
<evidence type="ECO:0000313" key="8">
    <source>
        <dbReference type="Proteomes" id="UP001597052"/>
    </source>
</evidence>
<feature type="active site" description="Proton acceptor" evidence="4">
    <location>
        <position position="449"/>
    </location>
</feature>